<dbReference type="Pfam" id="PF05986">
    <property type="entry name" value="ADAMTS_spacer1"/>
    <property type="match status" value="1"/>
</dbReference>
<name>A0ABM3MWQ0_GALME</name>
<comment type="subcellular location">
    <subcellularLocation>
        <location evidence="1">Secreted</location>
    </subcellularLocation>
</comment>
<evidence type="ECO:0000259" key="7">
    <source>
        <dbReference type="PROSITE" id="PS50900"/>
    </source>
</evidence>
<dbReference type="InterPro" id="IPR000884">
    <property type="entry name" value="TSP1_rpt"/>
</dbReference>
<dbReference type="PANTHER" id="PTHR13723:SF316">
    <property type="entry name" value="LONELY HEART, ISOFORM A"/>
    <property type="match status" value="1"/>
</dbReference>
<keyword evidence="5" id="KW-1015">Disulfide bond</keyword>
<proteinExistence type="predicted"/>
<dbReference type="SMART" id="SM00209">
    <property type="entry name" value="TSP1"/>
    <property type="match status" value="6"/>
</dbReference>
<dbReference type="PROSITE" id="PS50900">
    <property type="entry name" value="PLAC"/>
    <property type="match status" value="1"/>
</dbReference>
<dbReference type="PROSITE" id="PS50092">
    <property type="entry name" value="TSP1"/>
    <property type="match status" value="5"/>
</dbReference>
<evidence type="ECO:0000256" key="2">
    <source>
        <dbReference type="ARBA" id="ARBA00022525"/>
    </source>
</evidence>
<gene>
    <name evidence="9" type="primary">LOC113521634</name>
</gene>
<dbReference type="PANTHER" id="PTHR13723">
    <property type="entry name" value="ADAMTS A DISINTEGRIN AND METALLOPROTEASE WITH THROMBOSPONDIN MOTIFS PROTEASE"/>
    <property type="match status" value="1"/>
</dbReference>
<dbReference type="Pfam" id="PF00090">
    <property type="entry name" value="TSP_1"/>
    <property type="match status" value="1"/>
</dbReference>
<dbReference type="RefSeq" id="XP_052755771.1">
    <property type="nucleotide sequence ID" value="XM_052899811.1"/>
</dbReference>
<dbReference type="Pfam" id="PF19030">
    <property type="entry name" value="TSP1_ADAMTS"/>
    <property type="match status" value="3"/>
</dbReference>
<dbReference type="InterPro" id="IPR050439">
    <property type="entry name" value="ADAMTS_ADAMTS-like"/>
</dbReference>
<protein>
    <submittedName>
        <fullName evidence="9">Thrombospondin type-1 domain-containing protein 4-like</fullName>
    </submittedName>
</protein>
<dbReference type="Gene3D" id="2.20.100.10">
    <property type="entry name" value="Thrombospondin type-1 (TSP1) repeat"/>
    <property type="match status" value="2"/>
</dbReference>
<feature type="domain" description="PLAC" evidence="7">
    <location>
        <begin position="769"/>
        <end position="805"/>
    </location>
</feature>
<dbReference type="InterPro" id="IPR036383">
    <property type="entry name" value="TSP1_rpt_sf"/>
</dbReference>
<dbReference type="InterPro" id="IPR010909">
    <property type="entry name" value="PLAC"/>
</dbReference>
<dbReference type="InterPro" id="IPR013273">
    <property type="entry name" value="ADAMTS/ADAMTS-like"/>
</dbReference>
<evidence type="ECO:0000256" key="6">
    <source>
        <dbReference type="SAM" id="MobiDB-lite"/>
    </source>
</evidence>
<keyword evidence="3" id="KW-0732">Signal</keyword>
<evidence type="ECO:0000256" key="4">
    <source>
        <dbReference type="ARBA" id="ARBA00022737"/>
    </source>
</evidence>
<evidence type="ECO:0000313" key="9">
    <source>
        <dbReference type="RefSeq" id="XP_052755771.1"/>
    </source>
</evidence>
<keyword evidence="4" id="KW-0677">Repeat</keyword>
<accession>A0ABM3MWQ0</accession>
<evidence type="ECO:0000256" key="5">
    <source>
        <dbReference type="ARBA" id="ARBA00023157"/>
    </source>
</evidence>
<reference evidence="9" key="1">
    <citation type="submission" date="2025-08" db="UniProtKB">
        <authorList>
            <consortium name="RefSeq"/>
        </authorList>
    </citation>
    <scope>IDENTIFICATION</scope>
    <source>
        <tissue evidence="9">Whole larvae</tissue>
    </source>
</reference>
<dbReference type="PRINTS" id="PR01857">
    <property type="entry name" value="ADAMTSFAMILY"/>
</dbReference>
<keyword evidence="8" id="KW-1185">Reference proteome</keyword>
<dbReference type="InterPro" id="IPR010294">
    <property type="entry name" value="ADAMTS_spacer1"/>
</dbReference>
<dbReference type="GeneID" id="113521634"/>
<keyword evidence="2" id="KW-0964">Secreted</keyword>
<organism evidence="8 9">
    <name type="scientific">Galleria mellonella</name>
    <name type="common">Greater wax moth</name>
    <dbReference type="NCBI Taxonomy" id="7137"/>
    <lineage>
        <taxon>Eukaryota</taxon>
        <taxon>Metazoa</taxon>
        <taxon>Ecdysozoa</taxon>
        <taxon>Arthropoda</taxon>
        <taxon>Hexapoda</taxon>
        <taxon>Insecta</taxon>
        <taxon>Pterygota</taxon>
        <taxon>Neoptera</taxon>
        <taxon>Endopterygota</taxon>
        <taxon>Lepidoptera</taxon>
        <taxon>Glossata</taxon>
        <taxon>Ditrysia</taxon>
        <taxon>Pyraloidea</taxon>
        <taxon>Pyralidae</taxon>
        <taxon>Galleriinae</taxon>
        <taxon>Galleria</taxon>
    </lineage>
</organism>
<dbReference type="Gene3D" id="2.60.120.830">
    <property type="match status" value="1"/>
</dbReference>
<evidence type="ECO:0000256" key="3">
    <source>
        <dbReference type="ARBA" id="ARBA00022729"/>
    </source>
</evidence>
<evidence type="ECO:0000256" key="1">
    <source>
        <dbReference type="ARBA" id="ARBA00004613"/>
    </source>
</evidence>
<dbReference type="SUPFAM" id="SSF82895">
    <property type="entry name" value="TSP-1 type 1 repeat"/>
    <property type="match status" value="4"/>
</dbReference>
<sequence length="805" mass="89153">MEKKKRTFWKKIIWIAAIIEFAMFTRATNITTLPPQVTEDNQSEGYAWSSWGSWSPCSRSCGGGVAVQERQCLPRSNKLAPNTTLEPPIITVRITREAQTDCLGVDKRYHECNTVPCKGGVRDMRSEQCSNYDSRPFRGRFYTWVPYIDGDSPCTLNCRPLGQHFYASLALVADGTPCTRPGFRAICVQGACKVVGRESVLAAFGAVDVRCGRRLISGLFTRPRLPLGYSYVTTIPRGACRLNISEILPSENYIALKISNGSYIMNGEFAVSAPGRYDAAGTRFLYTRAIGLDSVFALGPTLQPIDIMILYTQPNPSIKYEYFIESKPGDIDIETATRTDLPEIVPPIPTKHSRRHHGFERSRPNFSKYPDLTSMSKEEDDDIKENIVGTRRFIWKILSYTQCSRTCGGGLQLGKYRCVEISAGTDREVSSVHCSGPTPAGRRRRCGNIPCEPKWRAAAWSTCPKCGPALRTRIVGCVQDHWRGITKVSDTKCSGLKPPTTEPCNIPDCLPSTSDITFKSKSALLPRENTDAFRDGPVYTVAANSTDIDIGPEYTFNAAAGWLYTDWTECVGWCVGGGVQTRGIRCADPSGCAPRKAPESSRPCTPKQICDSHDAQWFTGEWSPCSSPCKGRQIRGVLCIGGSGRHLRDIACKGPKPDHERVCGEDCSATWYFSDWGQCTSNCTIGIGTQKRSVVCTRDPDRIDNGTDASNESECSGPKPVAQRECAPRCPSIVTLPSDISFESQRTSNLSQRTPDLETTTFRTFIREVPKECEDKLYNCALAVQARLCHYNYYIQNCCNSCTGR</sequence>
<dbReference type="Pfam" id="PF08686">
    <property type="entry name" value="PLAC"/>
    <property type="match status" value="1"/>
</dbReference>
<dbReference type="Proteomes" id="UP001652740">
    <property type="component" value="Unplaced"/>
</dbReference>
<evidence type="ECO:0000313" key="8">
    <source>
        <dbReference type="Proteomes" id="UP001652740"/>
    </source>
</evidence>
<feature type="region of interest" description="Disordered" evidence="6">
    <location>
        <begin position="343"/>
        <end position="363"/>
    </location>
</feature>